<dbReference type="WBParaSite" id="PSAMB.scaffold22389size507.g38598.t1">
    <property type="protein sequence ID" value="PSAMB.scaffold22389size507.g38598.t1"/>
    <property type="gene ID" value="PSAMB.scaffold22389size507.g38598"/>
</dbReference>
<accession>A0A914VQE5</accession>
<dbReference type="GO" id="GO:0097108">
    <property type="term" value="F:hedgehog family protein binding"/>
    <property type="evidence" value="ECO:0007669"/>
    <property type="project" value="TreeGrafter"/>
</dbReference>
<evidence type="ECO:0000313" key="8">
    <source>
        <dbReference type="WBParaSite" id="PSAMB.scaffold22389size507.g38598.t1"/>
    </source>
</evidence>
<dbReference type="GO" id="GO:0005119">
    <property type="term" value="F:smoothened binding"/>
    <property type="evidence" value="ECO:0007669"/>
    <property type="project" value="TreeGrafter"/>
</dbReference>
<dbReference type="WBParaSite" id="PSAMB.scaffold22507size496.g38627.t1">
    <property type="protein sequence ID" value="PSAMB.scaffold22507size496.g38627.t1"/>
    <property type="gene ID" value="PSAMB.scaffold22507size496.g38627"/>
</dbReference>
<keyword evidence="5" id="KW-0472">Membrane</keyword>
<evidence type="ECO:0000256" key="4">
    <source>
        <dbReference type="ARBA" id="ARBA00022989"/>
    </source>
</evidence>
<evidence type="ECO:0000256" key="3">
    <source>
        <dbReference type="ARBA" id="ARBA00022692"/>
    </source>
</evidence>
<dbReference type="GO" id="GO:0045879">
    <property type="term" value="P:negative regulation of smoothened signaling pathway"/>
    <property type="evidence" value="ECO:0007669"/>
    <property type="project" value="TreeGrafter"/>
</dbReference>
<dbReference type="AlphaFoldDB" id="A0A914VQE5"/>
<name>A0A914VQE5_9BILA</name>
<comment type="similarity">
    <text evidence="2">Belongs to the patched family.</text>
</comment>
<dbReference type="GO" id="GO:0005886">
    <property type="term" value="C:plasma membrane"/>
    <property type="evidence" value="ECO:0007669"/>
    <property type="project" value="TreeGrafter"/>
</dbReference>
<evidence type="ECO:0000313" key="7">
    <source>
        <dbReference type="Proteomes" id="UP000887566"/>
    </source>
</evidence>
<keyword evidence="6" id="KW-0325">Glycoprotein</keyword>
<dbReference type="PANTHER" id="PTHR46022:SF6">
    <property type="entry name" value="PROTEIN PATCHED HOMOLOG 3"/>
    <property type="match status" value="1"/>
</dbReference>
<comment type="subcellular location">
    <subcellularLocation>
        <location evidence="1">Membrane</location>
        <topology evidence="1">Multi-pass membrane protein</topology>
    </subcellularLocation>
</comment>
<sequence>MNEIANFKVDMFGENWTLADMCFKPPSPPTGQLSSLGDMIGTLLDKIIPCIWITPID</sequence>
<evidence type="ECO:0000256" key="1">
    <source>
        <dbReference type="ARBA" id="ARBA00004141"/>
    </source>
</evidence>
<evidence type="ECO:0000256" key="2">
    <source>
        <dbReference type="ARBA" id="ARBA00005585"/>
    </source>
</evidence>
<organism evidence="7 8">
    <name type="scientific">Plectus sambesii</name>
    <dbReference type="NCBI Taxonomy" id="2011161"/>
    <lineage>
        <taxon>Eukaryota</taxon>
        <taxon>Metazoa</taxon>
        <taxon>Ecdysozoa</taxon>
        <taxon>Nematoda</taxon>
        <taxon>Chromadorea</taxon>
        <taxon>Plectida</taxon>
        <taxon>Plectina</taxon>
        <taxon>Plectoidea</taxon>
        <taxon>Plectidae</taxon>
        <taxon>Plectus</taxon>
    </lineage>
</organism>
<dbReference type="Proteomes" id="UP000887566">
    <property type="component" value="Unplaced"/>
</dbReference>
<evidence type="ECO:0000256" key="5">
    <source>
        <dbReference type="ARBA" id="ARBA00023136"/>
    </source>
</evidence>
<evidence type="ECO:0000313" key="9">
    <source>
        <dbReference type="WBParaSite" id="PSAMB.scaffold22507size496.g38627.t1"/>
    </source>
</evidence>
<evidence type="ECO:0000256" key="6">
    <source>
        <dbReference type="ARBA" id="ARBA00023180"/>
    </source>
</evidence>
<dbReference type="PANTHER" id="PTHR46022">
    <property type="entry name" value="PROTEIN PATCHED"/>
    <property type="match status" value="1"/>
</dbReference>
<dbReference type="GO" id="GO:0008158">
    <property type="term" value="F:hedgehog receptor activity"/>
    <property type="evidence" value="ECO:0007669"/>
    <property type="project" value="TreeGrafter"/>
</dbReference>
<proteinExistence type="inferred from homology"/>
<protein>
    <submittedName>
        <fullName evidence="8 9">Uncharacterized protein</fullName>
    </submittedName>
</protein>
<keyword evidence="4" id="KW-1133">Transmembrane helix</keyword>
<reference evidence="8 9" key="1">
    <citation type="submission" date="2022-11" db="UniProtKB">
        <authorList>
            <consortium name="WormBaseParasite"/>
        </authorList>
    </citation>
    <scope>IDENTIFICATION</scope>
</reference>
<keyword evidence="7" id="KW-1185">Reference proteome</keyword>
<keyword evidence="3" id="KW-0812">Transmembrane</keyword>